<dbReference type="EMBL" id="CP069362">
    <property type="protein sequence ID" value="WGS65941.1"/>
    <property type="molecule type" value="Genomic_DNA"/>
</dbReference>
<keyword evidence="1 3" id="KW-0807">Transducer</keyword>
<evidence type="ECO:0000313" key="9">
    <source>
        <dbReference type="Proteomes" id="UP001232493"/>
    </source>
</evidence>
<feature type="domain" description="Methyl-accepting transducer" evidence="6">
    <location>
        <begin position="275"/>
        <end position="511"/>
    </location>
</feature>
<dbReference type="Pfam" id="PF00015">
    <property type="entry name" value="MCPsignal"/>
    <property type="match status" value="1"/>
</dbReference>
<keyword evidence="5" id="KW-1133">Transmembrane helix</keyword>
<dbReference type="PANTHER" id="PTHR32089:SF112">
    <property type="entry name" value="LYSOZYME-LIKE PROTEIN-RELATED"/>
    <property type="match status" value="1"/>
</dbReference>
<organism evidence="8 9">
    <name type="scientific">Marinitoga aeolica</name>
    <dbReference type="NCBI Taxonomy" id="2809031"/>
    <lineage>
        <taxon>Bacteria</taxon>
        <taxon>Thermotogati</taxon>
        <taxon>Thermotogota</taxon>
        <taxon>Thermotogae</taxon>
        <taxon>Petrotogales</taxon>
        <taxon>Petrotogaceae</taxon>
        <taxon>Marinitoga</taxon>
    </lineage>
</organism>
<dbReference type="Proteomes" id="UP001232493">
    <property type="component" value="Chromosome"/>
</dbReference>
<dbReference type="CDD" id="cd11386">
    <property type="entry name" value="MCP_signal"/>
    <property type="match status" value="1"/>
</dbReference>
<proteinExistence type="inferred from homology"/>
<feature type="coiled-coil region" evidence="4">
    <location>
        <begin position="500"/>
        <end position="527"/>
    </location>
</feature>
<feature type="domain" description="HAMP" evidence="7">
    <location>
        <begin position="202"/>
        <end position="256"/>
    </location>
</feature>
<dbReference type="PROSITE" id="PS50885">
    <property type="entry name" value="HAMP"/>
    <property type="match status" value="1"/>
</dbReference>
<evidence type="ECO:0000256" key="4">
    <source>
        <dbReference type="SAM" id="Coils"/>
    </source>
</evidence>
<dbReference type="InterPro" id="IPR004090">
    <property type="entry name" value="Chemotax_Me-accpt_rcpt"/>
</dbReference>
<dbReference type="SUPFAM" id="SSF58104">
    <property type="entry name" value="Methyl-accepting chemotaxis protein (MCP) signaling domain"/>
    <property type="match status" value="1"/>
</dbReference>
<evidence type="ECO:0000256" key="5">
    <source>
        <dbReference type="SAM" id="Phobius"/>
    </source>
</evidence>
<evidence type="ECO:0000259" key="6">
    <source>
        <dbReference type="PROSITE" id="PS50111"/>
    </source>
</evidence>
<evidence type="ECO:0000256" key="3">
    <source>
        <dbReference type="PROSITE-ProRule" id="PRU00284"/>
    </source>
</evidence>
<feature type="transmembrane region" description="Helical" evidence="5">
    <location>
        <begin position="181"/>
        <end position="201"/>
    </location>
</feature>
<keyword evidence="5" id="KW-0812">Transmembrane</keyword>
<dbReference type="RefSeq" id="WP_281000859.1">
    <property type="nucleotide sequence ID" value="NZ_CP069362.1"/>
</dbReference>
<evidence type="ECO:0000313" key="8">
    <source>
        <dbReference type="EMBL" id="WGS65941.1"/>
    </source>
</evidence>
<evidence type="ECO:0000256" key="2">
    <source>
        <dbReference type="ARBA" id="ARBA00029447"/>
    </source>
</evidence>
<evidence type="ECO:0000256" key="1">
    <source>
        <dbReference type="ARBA" id="ARBA00023224"/>
    </source>
</evidence>
<dbReference type="PRINTS" id="PR00260">
    <property type="entry name" value="CHEMTRNSDUCR"/>
</dbReference>
<protein>
    <submittedName>
        <fullName evidence="8">Chemotaxis protein</fullName>
    </submittedName>
</protein>
<sequence>MKIKTKMLVLVLLGIVIFSIIGFFVVNEMKGLKLKWENYISTVTERQKLLSDIKEQFGYGGGIHLFKNYVLRGSDKYIDRFKNKEEQVLKDFEKYKKIPDVSQEEIKYLDIIEATFRKYGENIILTSKLKKQGLSIAEIDKTIKIDDGPALNAFDELEKINDNLTVTKTNNFENSILRLEMIIITISVIIILVLIVLYLFISRLMKPLYNVRDKLGELSKNGGDLITKLEDNRTDEIGEISRFFNIFIESFRISLKNFFNRFRNNIAQFNSINTELKNFNDNFERIDKSLMKNQESLNNITSYVEEQNASTFEISDNIQSLANTAVELSSIAHEITDIAENGRTGLDNVNETMNEISDNMIPIVEKVKSVSQKAEIINDVVETITSISEQTNLLALNAAIEAARAGEAGKGFAVVADEIRKLAEESRKAAESIRENLGEVMNGVNETSEMVIEMSGNINNVLSINKETAEKLYELIDSVEKISNYSDNLAASAEEQGAAVEELSASSQNITELVNSLKEDMEEIVKEQEYVKERNDKLLNKVEKESYELIKTVNIFSAFKLFTKEDLVVELESAKEAHRKWVESFEDSTNNNLRLLAEDNPEKCGFGVFIKVVSTNIPDEVKEKWNKVLSLHERLHHYAKEFEYKNKKHNENLLKEVKITSDELMKHIDEIKNILLNK</sequence>
<comment type="similarity">
    <text evidence="2">Belongs to the methyl-accepting chemotaxis (MCP) protein family.</text>
</comment>
<gene>
    <name evidence="8" type="ORF">JRV97_05175</name>
</gene>
<dbReference type="PANTHER" id="PTHR32089">
    <property type="entry name" value="METHYL-ACCEPTING CHEMOTAXIS PROTEIN MCPB"/>
    <property type="match status" value="1"/>
</dbReference>
<dbReference type="Gene3D" id="1.20.120.30">
    <property type="entry name" value="Aspartate receptor, ligand-binding domain"/>
    <property type="match status" value="1"/>
</dbReference>
<dbReference type="SMART" id="SM00283">
    <property type="entry name" value="MA"/>
    <property type="match status" value="1"/>
</dbReference>
<keyword evidence="9" id="KW-1185">Reference proteome</keyword>
<accession>A0ABY8PTI1</accession>
<keyword evidence="4" id="KW-0175">Coiled coil</keyword>
<dbReference type="PROSITE" id="PS50111">
    <property type="entry name" value="CHEMOTAXIS_TRANSDUC_2"/>
    <property type="match status" value="1"/>
</dbReference>
<dbReference type="InterPro" id="IPR003660">
    <property type="entry name" value="HAMP_dom"/>
</dbReference>
<evidence type="ECO:0000259" key="7">
    <source>
        <dbReference type="PROSITE" id="PS50885"/>
    </source>
</evidence>
<dbReference type="InterPro" id="IPR004089">
    <property type="entry name" value="MCPsignal_dom"/>
</dbReference>
<feature type="transmembrane region" description="Helical" evidence="5">
    <location>
        <begin position="7"/>
        <end position="26"/>
    </location>
</feature>
<keyword evidence="5" id="KW-0472">Membrane</keyword>
<name>A0ABY8PTI1_9BACT</name>
<dbReference type="Gene3D" id="6.10.340.10">
    <property type="match status" value="1"/>
</dbReference>
<reference evidence="8 9" key="1">
    <citation type="submission" date="2021-02" db="EMBL/GenBank/DDBJ databases">
        <title>Characterization of Marinitoga sp. nov. str. BP5-C20A.</title>
        <authorList>
            <person name="Erauso G."/>
            <person name="Postec A."/>
        </authorList>
    </citation>
    <scope>NUCLEOTIDE SEQUENCE [LARGE SCALE GENOMIC DNA]</scope>
    <source>
        <strain evidence="8 9">BP5-C20A</strain>
    </source>
</reference>
<dbReference type="Gene3D" id="1.10.287.950">
    <property type="entry name" value="Methyl-accepting chemotaxis protein"/>
    <property type="match status" value="1"/>
</dbReference>